<organism evidence="1">
    <name type="scientific">Rhizophora mucronata</name>
    <name type="common">Asiatic mangrove</name>
    <dbReference type="NCBI Taxonomy" id="61149"/>
    <lineage>
        <taxon>Eukaryota</taxon>
        <taxon>Viridiplantae</taxon>
        <taxon>Streptophyta</taxon>
        <taxon>Embryophyta</taxon>
        <taxon>Tracheophyta</taxon>
        <taxon>Spermatophyta</taxon>
        <taxon>Magnoliopsida</taxon>
        <taxon>eudicotyledons</taxon>
        <taxon>Gunneridae</taxon>
        <taxon>Pentapetalae</taxon>
        <taxon>rosids</taxon>
        <taxon>fabids</taxon>
        <taxon>Malpighiales</taxon>
        <taxon>Rhizophoraceae</taxon>
        <taxon>Rhizophora</taxon>
    </lineage>
</organism>
<dbReference type="EMBL" id="GGEC01084820">
    <property type="protein sequence ID" value="MBX65304.1"/>
    <property type="molecule type" value="Transcribed_RNA"/>
</dbReference>
<protein>
    <submittedName>
        <fullName evidence="1">Uncharacterized protein</fullName>
    </submittedName>
</protein>
<dbReference type="AlphaFoldDB" id="A0A2P2QEG9"/>
<proteinExistence type="predicted"/>
<accession>A0A2P2QEG9</accession>
<evidence type="ECO:0000313" key="1">
    <source>
        <dbReference type="EMBL" id="MBX65304.1"/>
    </source>
</evidence>
<reference evidence="1" key="1">
    <citation type="submission" date="2018-02" db="EMBL/GenBank/DDBJ databases">
        <title>Rhizophora mucronata_Transcriptome.</title>
        <authorList>
            <person name="Meera S.P."/>
            <person name="Sreeshan A."/>
            <person name="Augustine A."/>
        </authorList>
    </citation>
    <scope>NUCLEOTIDE SEQUENCE</scope>
    <source>
        <tissue evidence="1">Leaf</tissue>
    </source>
</reference>
<name>A0A2P2QEG9_RHIMU</name>
<sequence length="43" mass="5055">MATCPHNFPYMRECAGMCVNKQVDELIPSSFFYILYTNTNWMS</sequence>